<feature type="compositionally biased region" description="Basic and acidic residues" evidence="6">
    <location>
        <begin position="16"/>
        <end position="35"/>
    </location>
</feature>
<evidence type="ECO:0000259" key="7">
    <source>
        <dbReference type="Pfam" id="PF00646"/>
    </source>
</evidence>
<feature type="region of interest" description="Disordered" evidence="6">
    <location>
        <begin position="1"/>
        <end position="55"/>
    </location>
</feature>
<evidence type="ECO:0000313" key="10">
    <source>
        <dbReference type="Proteomes" id="UP000594261"/>
    </source>
</evidence>
<keyword evidence="10" id="KW-1185">Reference proteome</keyword>
<dbReference type="PANTHER" id="PTHR11062:SF95">
    <property type="entry name" value="EXOSTOSIN GT47 DOMAIN-CONTAINING PROTEIN"/>
    <property type="match status" value="1"/>
</dbReference>
<dbReference type="InterPro" id="IPR001810">
    <property type="entry name" value="F-box_dom"/>
</dbReference>
<keyword evidence="4" id="KW-0812">Transmembrane</keyword>
<dbReference type="InterPro" id="IPR036047">
    <property type="entry name" value="F-box-like_dom_sf"/>
</dbReference>
<evidence type="ECO:0008006" key="11">
    <source>
        <dbReference type="Google" id="ProtNLM"/>
    </source>
</evidence>
<keyword evidence="3" id="KW-0328">Glycosyltransferase</keyword>
<accession>A0A7N2M5X3</accession>
<dbReference type="Proteomes" id="UP000594261">
    <property type="component" value="Chromosome 7"/>
</dbReference>
<dbReference type="InParanoid" id="A0A7N2M5X3"/>
<dbReference type="EnsemblPlants" id="QL07p023529:mrna">
    <property type="protein sequence ID" value="QL07p023529:mrna"/>
    <property type="gene ID" value="QL07p023529"/>
</dbReference>
<dbReference type="Gramene" id="QL07p023529:mrna">
    <property type="protein sequence ID" value="QL07p023529:mrna"/>
    <property type="gene ID" value="QL07p023529"/>
</dbReference>
<evidence type="ECO:0000256" key="5">
    <source>
        <dbReference type="ARBA" id="ARBA00023034"/>
    </source>
</evidence>
<dbReference type="GO" id="GO:0000139">
    <property type="term" value="C:Golgi membrane"/>
    <property type="evidence" value="ECO:0007669"/>
    <property type="project" value="UniProtKB-SubCell"/>
</dbReference>
<dbReference type="Pfam" id="PF03016">
    <property type="entry name" value="Exostosin_GT47"/>
    <property type="match status" value="1"/>
</dbReference>
<feature type="region of interest" description="Disordered" evidence="6">
    <location>
        <begin position="147"/>
        <end position="166"/>
    </location>
</feature>
<feature type="domain" description="F-box" evidence="7">
    <location>
        <begin position="174"/>
        <end position="212"/>
    </location>
</feature>
<evidence type="ECO:0000256" key="6">
    <source>
        <dbReference type="SAM" id="MobiDB-lite"/>
    </source>
</evidence>
<organism evidence="9 10">
    <name type="scientific">Quercus lobata</name>
    <name type="common">Valley oak</name>
    <dbReference type="NCBI Taxonomy" id="97700"/>
    <lineage>
        <taxon>Eukaryota</taxon>
        <taxon>Viridiplantae</taxon>
        <taxon>Streptophyta</taxon>
        <taxon>Embryophyta</taxon>
        <taxon>Tracheophyta</taxon>
        <taxon>Spermatophyta</taxon>
        <taxon>Magnoliopsida</taxon>
        <taxon>eudicotyledons</taxon>
        <taxon>Gunneridae</taxon>
        <taxon>Pentapetalae</taxon>
        <taxon>rosids</taxon>
        <taxon>fabids</taxon>
        <taxon>Fagales</taxon>
        <taxon>Fagaceae</taxon>
        <taxon>Quercus</taxon>
    </lineage>
</organism>
<comment type="subcellular location">
    <subcellularLocation>
        <location evidence="1">Golgi apparatus membrane</location>
        <topology evidence="1">Single-pass type II membrane protein</topology>
    </subcellularLocation>
</comment>
<dbReference type="GO" id="GO:0016757">
    <property type="term" value="F:glycosyltransferase activity"/>
    <property type="evidence" value="ECO:0007669"/>
    <property type="project" value="UniProtKB-KW"/>
</dbReference>
<comment type="similarity">
    <text evidence="2">Belongs to the glycosyltransferase 47 family.</text>
</comment>
<feature type="domain" description="Exostosin GT47" evidence="8">
    <location>
        <begin position="317"/>
        <end position="470"/>
    </location>
</feature>
<proteinExistence type="inferred from homology"/>
<dbReference type="SUPFAM" id="SSF81383">
    <property type="entry name" value="F-box domain"/>
    <property type="match status" value="1"/>
</dbReference>
<sequence length="521" mass="60019">MNTGADPTDRRRRHRPDTSADRMSRGRRSEGEARSDAGAVQSPDQRRRNRSTPIPNRYQTQYSFLPTVWIHCRSQVLILNFFFLMKRRRMGVIKNKKQKLKQNGAFYARFSDPQGHINSFFCPESPDILELSLALASQSRLTQRRLPELSPSLTSHGKPTSGDEIANDDIADRLSNLSEDVLLEILSHLSLKECAASNILSKTWTTLWTELPSLDLDDRGIEGYEFRHIIWKVLKTRSETHPVHRLRLSWIQEDIPTWDVVGWVSCLVGKEIKELDDTFMKASLVDSGLLSCIGNYVNYNEVYHNRDIFVEDYKEMNRSFKIYVYPHRRNDPFANVLLPVGSKRGGNYASESYFKKVLMRSHFITKDPTKADLFFLPFSIARLRHDPRIGVRGIQDFIKDYILNISQKYPYWNRTGGADHFYVTCHSIGRSAMDKANEVKFNAIQVMCSSTYFQPGYIAHKDACLPQIWPRQGVLPNLSHQTGLRILGQIVVVWWTGLGSPQLKGLFKNKVVHKASFLQYT</sequence>
<evidence type="ECO:0000313" key="9">
    <source>
        <dbReference type="EnsemblPlants" id="QL07p023529:mrna"/>
    </source>
</evidence>
<evidence type="ECO:0000256" key="1">
    <source>
        <dbReference type="ARBA" id="ARBA00004323"/>
    </source>
</evidence>
<evidence type="ECO:0000256" key="4">
    <source>
        <dbReference type="ARBA" id="ARBA00022968"/>
    </source>
</evidence>
<protein>
    <recommendedName>
        <fullName evidence="11">F-box domain-containing protein</fullName>
    </recommendedName>
</protein>
<reference evidence="9" key="2">
    <citation type="submission" date="2021-01" db="UniProtKB">
        <authorList>
            <consortium name="EnsemblPlants"/>
        </authorList>
    </citation>
    <scope>IDENTIFICATION</scope>
</reference>
<dbReference type="EMBL" id="LRBV02000007">
    <property type="status" value="NOT_ANNOTATED_CDS"/>
    <property type="molecule type" value="Genomic_DNA"/>
</dbReference>
<reference evidence="9 10" key="1">
    <citation type="journal article" date="2016" name="G3 (Bethesda)">
        <title>First Draft Assembly and Annotation of the Genome of a California Endemic Oak Quercus lobata Nee (Fagaceae).</title>
        <authorList>
            <person name="Sork V.L."/>
            <person name="Fitz-Gibbon S.T."/>
            <person name="Puiu D."/>
            <person name="Crepeau M."/>
            <person name="Gugger P.F."/>
            <person name="Sherman R."/>
            <person name="Stevens K."/>
            <person name="Langley C.H."/>
            <person name="Pellegrini M."/>
            <person name="Salzberg S.L."/>
        </authorList>
    </citation>
    <scope>NUCLEOTIDE SEQUENCE [LARGE SCALE GENOMIC DNA]</scope>
    <source>
        <strain evidence="9 10">cv. SW786</strain>
    </source>
</reference>
<keyword evidence="3" id="KW-0808">Transferase</keyword>
<evidence type="ECO:0000256" key="2">
    <source>
        <dbReference type="ARBA" id="ARBA00010271"/>
    </source>
</evidence>
<keyword evidence="5" id="KW-0333">Golgi apparatus</keyword>
<dbReference type="InterPro" id="IPR004263">
    <property type="entry name" value="Exostosin"/>
</dbReference>
<name>A0A7N2M5X3_QUELO</name>
<dbReference type="PANTHER" id="PTHR11062">
    <property type="entry name" value="EXOSTOSIN HEPARAN SULFATE GLYCOSYLTRANSFERASE -RELATED"/>
    <property type="match status" value="1"/>
</dbReference>
<evidence type="ECO:0000256" key="3">
    <source>
        <dbReference type="ARBA" id="ARBA00022676"/>
    </source>
</evidence>
<dbReference type="AlphaFoldDB" id="A0A7N2M5X3"/>
<evidence type="ECO:0000259" key="8">
    <source>
        <dbReference type="Pfam" id="PF03016"/>
    </source>
</evidence>
<dbReference type="Pfam" id="PF00646">
    <property type="entry name" value="F-box"/>
    <property type="match status" value="1"/>
</dbReference>
<keyword evidence="4" id="KW-0735">Signal-anchor</keyword>
<dbReference type="InterPro" id="IPR040911">
    <property type="entry name" value="Exostosin_GT47"/>
</dbReference>